<dbReference type="Proteomes" id="UP000184310">
    <property type="component" value="Unassembled WGS sequence"/>
</dbReference>
<protein>
    <submittedName>
        <fullName evidence="1">Uncharacterized protein</fullName>
    </submittedName>
</protein>
<keyword evidence="2" id="KW-1185">Reference proteome</keyword>
<dbReference type="AlphaFoldDB" id="A0A1M6GSY5"/>
<dbReference type="RefSeq" id="WP_341422485.1">
    <property type="nucleotide sequence ID" value="NZ_FQZB01000006.1"/>
</dbReference>
<sequence>MEFKVRAPLWLKYPNIPQGSIGWRMGYGEEYGSLRMKLIFNNFR</sequence>
<gene>
    <name evidence="1" type="ORF">SAMN02745163_01377</name>
</gene>
<proteinExistence type="predicted"/>
<organism evidence="1 2">
    <name type="scientific">Clostridium cavendishii DSM 21758</name>
    <dbReference type="NCBI Taxonomy" id="1121302"/>
    <lineage>
        <taxon>Bacteria</taxon>
        <taxon>Bacillati</taxon>
        <taxon>Bacillota</taxon>
        <taxon>Clostridia</taxon>
        <taxon>Eubacteriales</taxon>
        <taxon>Clostridiaceae</taxon>
        <taxon>Clostridium</taxon>
    </lineage>
</organism>
<dbReference type="STRING" id="1121302.SAMN02745163_01377"/>
<evidence type="ECO:0000313" key="2">
    <source>
        <dbReference type="Proteomes" id="UP000184310"/>
    </source>
</evidence>
<evidence type="ECO:0000313" key="1">
    <source>
        <dbReference type="EMBL" id="SHJ13046.1"/>
    </source>
</evidence>
<dbReference type="EMBL" id="FQZB01000006">
    <property type="protein sequence ID" value="SHJ13046.1"/>
    <property type="molecule type" value="Genomic_DNA"/>
</dbReference>
<name>A0A1M6GSY5_9CLOT</name>
<reference evidence="1 2" key="1">
    <citation type="submission" date="2016-11" db="EMBL/GenBank/DDBJ databases">
        <authorList>
            <person name="Jaros S."/>
            <person name="Januszkiewicz K."/>
            <person name="Wedrychowicz H."/>
        </authorList>
    </citation>
    <scope>NUCLEOTIDE SEQUENCE [LARGE SCALE GENOMIC DNA]</scope>
    <source>
        <strain evidence="1 2">DSM 21758</strain>
    </source>
</reference>
<accession>A0A1M6GSY5</accession>